<gene>
    <name evidence="3" type="ORF">EEDITHA_LOCUS7540</name>
</gene>
<feature type="signal peptide" evidence="2">
    <location>
        <begin position="1"/>
        <end position="16"/>
    </location>
</feature>
<evidence type="ECO:0000256" key="2">
    <source>
        <dbReference type="SAM" id="SignalP"/>
    </source>
</evidence>
<comment type="caution">
    <text evidence="3">The sequence shown here is derived from an EMBL/GenBank/DDBJ whole genome shotgun (WGS) entry which is preliminary data.</text>
</comment>
<reference evidence="3" key="1">
    <citation type="submission" date="2022-03" db="EMBL/GenBank/DDBJ databases">
        <authorList>
            <person name="Tunstrom K."/>
        </authorList>
    </citation>
    <scope>NUCLEOTIDE SEQUENCE</scope>
</reference>
<keyword evidence="2" id="KW-0732">Signal</keyword>
<dbReference type="EMBL" id="CAKOGL010000011">
    <property type="protein sequence ID" value="CAH2091700.1"/>
    <property type="molecule type" value="Genomic_DNA"/>
</dbReference>
<evidence type="ECO:0000256" key="1">
    <source>
        <dbReference type="SAM" id="MobiDB-lite"/>
    </source>
</evidence>
<protein>
    <recommendedName>
        <fullName evidence="5">Secreted protein</fullName>
    </recommendedName>
</protein>
<proteinExistence type="predicted"/>
<feature type="chain" id="PRO_5043538356" description="Secreted protein" evidence="2">
    <location>
        <begin position="17"/>
        <end position="207"/>
    </location>
</feature>
<keyword evidence="4" id="KW-1185">Reference proteome</keyword>
<accession>A0AAU9U4J9</accession>
<dbReference type="AlphaFoldDB" id="A0AAU9U4J9"/>
<feature type="region of interest" description="Disordered" evidence="1">
    <location>
        <begin position="167"/>
        <end position="207"/>
    </location>
</feature>
<evidence type="ECO:0000313" key="3">
    <source>
        <dbReference type="EMBL" id="CAH2091700.1"/>
    </source>
</evidence>
<feature type="compositionally biased region" description="Basic and acidic residues" evidence="1">
    <location>
        <begin position="167"/>
        <end position="180"/>
    </location>
</feature>
<evidence type="ECO:0000313" key="4">
    <source>
        <dbReference type="Proteomes" id="UP001153954"/>
    </source>
</evidence>
<name>A0AAU9U4J9_EUPED</name>
<organism evidence="3 4">
    <name type="scientific">Euphydryas editha</name>
    <name type="common">Edith's checkerspot</name>
    <dbReference type="NCBI Taxonomy" id="104508"/>
    <lineage>
        <taxon>Eukaryota</taxon>
        <taxon>Metazoa</taxon>
        <taxon>Ecdysozoa</taxon>
        <taxon>Arthropoda</taxon>
        <taxon>Hexapoda</taxon>
        <taxon>Insecta</taxon>
        <taxon>Pterygota</taxon>
        <taxon>Neoptera</taxon>
        <taxon>Endopterygota</taxon>
        <taxon>Lepidoptera</taxon>
        <taxon>Glossata</taxon>
        <taxon>Ditrysia</taxon>
        <taxon>Papilionoidea</taxon>
        <taxon>Nymphalidae</taxon>
        <taxon>Nymphalinae</taxon>
        <taxon>Euphydryas</taxon>
    </lineage>
</organism>
<sequence length="207" mass="22712">MISIGALLTIACAVAAVENISPNDTNTDQQVLKRLTTFLNTTSNIEPRDIDRLNRTAQKLGLDRDLIAKLAEKLKNDSTNIKKIPDSGYNVYDDGAGKSETPKLNAVDESPDYASSVVLASDLLSLTSAVANVKEKECREQGYRFLDGLILNKRWALKSLTEDDKFQAHEESDIEPLNHDSDEDPDFNPVASSGNIDPEISDDSSQD</sequence>
<dbReference type="Proteomes" id="UP001153954">
    <property type="component" value="Unassembled WGS sequence"/>
</dbReference>
<evidence type="ECO:0008006" key="5">
    <source>
        <dbReference type="Google" id="ProtNLM"/>
    </source>
</evidence>